<sequence>MYTVIIAMGLIITGCQTETSADQAVQKNPQENTVGTDEQSVDDPLAAPTAVYVNVQEQASSNESAQEPTDIAQTAEKEYIQKLLKSGAAKLDQQGKFMPEQPITRTEFINWMYNYNNKHIKPHNAKTPSFNDLTPENVNYTLIEGMKAAGVIIGFPDGSMQLDKALTRQELTLLWGWYTPEYLIIDPVLNKKTTRTYGLRPYRDSKQVGEPYVTSMNFYLNGEHDVYFDIFPKGKELKPQESVTRAQATHWIVANNKVNEKQEKQDERLARNNNEVAPAVSPSLSDQITVTDIADSSVKGQITRLLQSGAASVNEQGEFQPDDVVTRRDFIRWMYKYDFKKWDAVSSSNPSYEDVPVTDPDYAIVETMKAADAIIPLDNNKLELDRPLTREQLALLWYWYQDEDRVKDPMLNLNTIKAGTSTIPDFDRIGTTYADPEPYIRAVAAAENGLYRNVFGYVKSLNPQQEVTRAEAAQWLVDGKDN</sequence>
<feature type="compositionally biased region" description="Polar residues" evidence="1">
    <location>
        <begin position="22"/>
        <end position="38"/>
    </location>
</feature>
<dbReference type="EMBL" id="CP013023">
    <property type="protein sequence ID" value="ANF97267.1"/>
    <property type="molecule type" value="Genomic_DNA"/>
</dbReference>
<reference evidence="3 4" key="2">
    <citation type="journal article" date="2016" name="Int. J. Syst. Evol. Microbiol.">
        <title>Paenibacillus bovis sp. nov., isolated from raw yak (Bos grunniens) milk.</title>
        <authorList>
            <person name="Gao C."/>
            <person name="Han J."/>
            <person name="Liu Z."/>
            <person name="Xu X."/>
            <person name="Hang F."/>
            <person name="Wu Z."/>
        </authorList>
    </citation>
    <scope>NUCLEOTIDE SEQUENCE [LARGE SCALE GENOMIC DNA]</scope>
    <source>
        <strain evidence="3 4">BD3526</strain>
    </source>
</reference>
<accession>A0A172ZJ15</accession>
<name>A0A172ZJ15_9BACL</name>
<dbReference type="AlphaFoldDB" id="A0A172ZJ15"/>
<dbReference type="Proteomes" id="UP000078148">
    <property type="component" value="Chromosome"/>
</dbReference>
<feature type="region of interest" description="Disordered" evidence="1">
    <location>
        <begin position="22"/>
        <end position="41"/>
    </location>
</feature>
<gene>
    <name evidence="3" type="ORF">AR543_15510</name>
</gene>
<dbReference type="InterPro" id="IPR001119">
    <property type="entry name" value="SLH_dom"/>
</dbReference>
<dbReference type="PROSITE" id="PS51272">
    <property type="entry name" value="SLH"/>
    <property type="match status" value="1"/>
</dbReference>
<evidence type="ECO:0000259" key="2">
    <source>
        <dbReference type="PROSITE" id="PS51272"/>
    </source>
</evidence>
<evidence type="ECO:0000313" key="4">
    <source>
        <dbReference type="Proteomes" id="UP000078148"/>
    </source>
</evidence>
<keyword evidence="4" id="KW-1185">Reference proteome</keyword>
<proteinExistence type="predicted"/>
<protein>
    <recommendedName>
        <fullName evidence="2">SLH domain-containing protein</fullName>
    </recommendedName>
</protein>
<dbReference type="Pfam" id="PF00395">
    <property type="entry name" value="SLH"/>
    <property type="match status" value="2"/>
</dbReference>
<feature type="domain" description="SLH" evidence="2">
    <location>
        <begin position="63"/>
        <end position="126"/>
    </location>
</feature>
<evidence type="ECO:0000313" key="3">
    <source>
        <dbReference type="EMBL" id="ANF97267.1"/>
    </source>
</evidence>
<organism evidence="3 4">
    <name type="scientific">Paenibacillus bovis</name>
    <dbReference type="NCBI Taxonomy" id="1616788"/>
    <lineage>
        <taxon>Bacteria</taxon>
        <taxon>Bacillati</taxon>
        <taxon>Bacillota</taxon>
        <taxon>Bacilli</taxon>
        <taxon>Bacillales</taxon>
        <taxon>Paenibacillaceae</taxon>
        <taxon>Paenibacillus</taxon>
    </lineage>
</organism>
<evidence type="ECO:0000256" key="1">
    <source>
        <dbReference type="SAM" id="MobiDB-lite"/>
    </source>
</evidence>
<dbReference type="STRING" id="1616788.AR543_15510"/>
<reference evidence="4" key="1">
    <citation type="submission" date="2015-10" db="EMBL/GenBank/DDBJ databases">
        <title>Genome of Paenibacillus bovis sp. nov.</title>
        <authorList>
            <person name="Wu Z."/>
            <person name="Gao C."/>
            <person name="Liu Z."/>
            <person name="Zheng H."/>
        </authorList>
    </citation>
    <scope>NUCLEOTIDE SEQUENCE [LARGE SCALE GENOMIC DNA]</scope>
    <source>
        <strain evidence="4">BD3526</strain>
    </source>
</reference>
<dbReference type="KEGG" id="pbv:AR543_15510"/>